<dbReference type="CDD" id="cd16345">
    <property type="entry name" value="LMWP_ArsC"/>
    <property type="match status" value="1"/>
</dbReference>
<proteinExistence type="predicted"/>
<dbReference type="Proteomes" id="UP001597425">
    <property type="component" value="Unassembled WGS sequence"/>
</dbReference>
<dbReference type="PANTHER" id="PTHR43428">
    <property type="entry name" value="ARSENATE REDUCTASE"/>
    <property type="match status" value="1"/>
</dbReference>
<protein>
    <submittedName>
        <fullName evidence="3">Arsenate reductase ArsC</fullName>
        <ecNumber evidence="3">1.20.4.4</ecNumber>
    </submittedName>
</protein>
<keyword evidence="1" id="KW-0059">Arsenical resistance</keyword>
<reference evidence="4" key="1">
    <citation type="journal article" date="2019" name="Int. J. Syst. Evol. Microbiol.">
        <title>The Global Catalogue of Microorganisms (GCM) 10K type strain sequencing project: providing services to taxonomists for standard genome sequencing and annotation.</title>
        <authorList>
            <consortium name="The Broad Institute Genomics Platform"/>
            <consortium name="The Broad Institute Genome Sequencing Center for Infectious Disease"/>
            <person name="Wu L."/>
            <person name="Ma J."/>
        </authorList>
    </citation>
    <scope>NUCLEOTIDE SEQUENCE [LARGE SCALE GENOMIC DNA]</scope>
    <source>
        <strain evidence="4">KCTC 12848</strain>
    </source>
</reference>
<dbReference type="Gene3D" id="3.40.50.2300">
    <property type="match status" value="1"/>
</dbReference>
<dbReference type="Pfam" id="PF01451">
    <property type="entry name" value="LMWPc"/>
    <property type="match status" value="1"/>
</dbReference>
<sequence length="158" mass="17290">MKLLFICTHNRCRSILSEAITNHLAARRIRAYSAGSQPVGEVHPQSIHYLQARGISTEGLVSKSWHELEGTNPDAVVTVCDSAAGEACPLWLGDSVKVHWGLPDPSKLRGSDSEIEAAFTSVMDTVEARIGRLLDENADRLRGAELERVLMKIAEDAK</sequence>
<keyword evidence="3" id="KW-0560">Oxidoreductase</keyword>
<evidence type="ECO:0000313" key="3">
    <source>
        <dbReference type="EMBL" id="MFD2310914.1"/>
    </source>
</evidence>
<dbReference type="SMART" id="SM00226">
    <property type="entry name" value="LMWPc"/>
    <property type="match status" value="1"/>
</dbReference>
<evidence type="ECO:0000259" key="2">
    <source>
        <dbReference type="SMART" id="SM00226"/>
    </source>
</evidence>
<accession>A0ABW5EBZ8</accession>
<dbReference type="InterPro" id="IPR036196">
    <property type="entry name" value="Ptyr_pPase_sf"/>
</dbReference>
<evidence type="ECO:0000313" key="4">
    <source>
        <dbReference type="Proteomes" id="UP001597425"/>
    </source>
</evidence>
<comment type="caution">
    <text evidence="3">The sequence shown here is derived from an EMBL/GenBank/DDBJ whole genome shotgun (WGS) entry which is preliminary data.</text>
</comment>
<dbReference type="EMBL" id="JBHUJD010000012">
    <property type="protein sequence ID" value="MFD2310914.1"/>
    <property type="molecule type" value="Genomic_DNA"/>
</dbReference>
<organism evidence="3 4">
    <name type="scientific">Microbulbifer halophilus</name>
    <dbReference type="NCBI Taxonomy" id="453963"/>
    <lineage>
        <taxon>Bacteria</taxon>
        <taxon>Pseudomonadati</taxon>
        <taxon>Pseudomonadota</taxon>
        <taxon>Gammaproteobacteria</taxon>
        <taxon>Cellvibrionales</taxon>
        <taxon>Microbulbiferaceae</taxon>
        <taxon>Microbulbifer</taxon>
    </lineage>
</organism>
<dbReference type="RefSeq" id="WP_265720965.1">
    <property type="nucleotide sequence ID" value="NZ_JAPIVK010000007.1"/>
</dbReference>
<dbReference type="SUPFAM" id="SSF52788">
    <property type="entry name" value="Phosphotyrosine protein phosphatases I"/>
    <property type="match status" value="1"/>
</dbReference>
<dbReference type="GO" id="GO:0030612">
    <property type="term" value="F:arsenate reductase (thioredoxin) activity"/>
    <property type="evidence" value="ECO:0007669"/>
    <property type="project" value="UniProtKB-EC"/>
</dbReference>
<feature type="domain" description="Phosphotyrosine protein phosphatase I" evidence="2">
    <location>
        <begin position="1"/>
        <end position="136"/>
    </location>
</feature>
<dbReference type="InterPro" id="IPR023485">
    <property type="entry name" value="Ptyr_pPase"/>
</dbReference>
<name>A0ABW5EBZ8_9GAMM</name>
<gene>
    <name evidence="3" type="ORF">ACFSKX_10845</name>
</gene>
<dbReference type="PANTHER" id="PTHR43428:SF1">
    <property type="entry name" value="ARSENATE REDUCTASE"/>
    <property type="match status" value="1"/>
</dbReference>
<evidence type="ECO:0000256" key="1">
    <source>
        <dbReference type="ARBA" id="ARBA00022849"/>
    </source>
</evidence>
<keyword evidence="4" id="KW-1185">Reference proteome</keyword>
<dbReference type="EC" id="1.20.4.4" evidence="3"/>